<dbReference type="InterPro" id="IPR014238">
    <property type="entry name" value="Spore_YlmC/YmxH"/>
</dbReference>
<dbReference type="PANTHER" id="PTHR40061:SF1">
    <property type="entry name" value="SPORULATION PROTEIN YLMC-RELATED"/>
    <property type="match status" value="1"/>
</dbReference>
<proteinExistence type="predicted"/>
<feature type="domain" description="PRC-barrel" evidence="1">
    <location>
        <begin position="1"/>
        <end position="76"/>
    </location>
</feature>
<sequence length="85" mass="9639">MIRACDLKQREVINVANAERLGYIYDVDVDFETGKINSIIIPNKSGMLGMFGKKNDYVVPWDRIVAIGPEIVLVRLDGLDIVRQF</sequence>
<evidence type="ECO:0000313" key="3">
    <source>
        <dbReference type="Proteomes" id="UP000824111"/>
    </source>
</evidence>
<dbReference type="Gene3D" id="2.30.30.240">
    <property type="entry name" value="PRC-barrel domain"/>
    <property type="match status" value="1"/>
</dbReference>
<name>A0A9D1S705_9FIRM</name>
<reference evidence="2" key="2">
    <citation type="journal article" date="2021" name="PeerJ">
        <title>Extensive microbial diversity within the chicken gut microbiome revealed by metagenomics and culture.</title>
        <authorList>
            <person name="Gilroy R."/>
            <person name="Ravi A."/>
            <person name="Getino M."/>
            <person name="Pursley I."/>
            <person name="Horton D.L."/>
            <person name="Alikhan N.F."/>
            <person name="Baker D."/>
            <person name="Gharbi K."/>
            <person name="Hall N."/>
            <person name="Watson M."/>
            <person name="Adriaenssens E.M."/>
            <person name="Foster-Nyarko E."/>
            <person name="Jarju S."/>
            <person name="Secka A."/>
            <person name="Antonio M."/>
            <person name="Oren A."/>
            <person name="Chaudhuri R.R."/>
            <person name="La Ragione R."/>
            <person name="Hildebrand F."/>
            <person name="Pallen M.J."/>
        </authorList>
    </citation>
    <scope>NUCLEOTIDE SEQUENCE</scope>
    <source>
        <strain evidence="2">ChiSjej4B22-9803</strain>
    </source>
</reference>
<dbReference type="Proteomes" id="UP000824111">
    <property type="component" value="Unassembled WGS sequence"/>
</dbReference>
<gene>
    <name evidence="2" type="ORF">IAB04_07545</name>
</gene>
<organism evidence="2 3">
    <name type="scientific">Candidatus Avimonoglobus intestinipullorum</name>
    <dbReference type="NCBI Taxonomy" id="2840699"/>
    <lineage>
        <taxon>Bacteria</taxon>
        <taxon>Bacillati</taxon>
        <taxon>Bacillota</taxon>
        <taxon>Clostridia</taxon>
        <taxon>Eubacteriales</taxon>
        <taxon>Candidatus Avimonoglobus</taxon>
    </lineage>
</organism>
<dbReference type="Pfam" id="PF05239">
    <property type="entry name" value="PRC"/>
    <property type="match status" value="1"/>
</dbReference>
<dbReference type="PANTHER" id="PTHR40061">
    <property type="entry name" value="SPORULATION PROTEIN YLMC-RELATED"/>
    <property type="match status" value="1"/>
</dbReference>
<dbReference type="EMBL" id="DVND01000189">
    <property type="protein sequence ID" value="HIU49205.1"/>
    <property type="molecule type" value="Genomic_DNA"/>
</dbReference>
<dbReference type="InterPro" id="IPR027275">
    <property type="entry name" value="PRC-brl_dom"/>
</dbReference>
<accession>A0A9D1S705</accession>
<dbReference type="SUPFAM" id="SSF50346">
    <property type="entry name" value="PRC-barrel domain"/>
    <property type="match status" value="1"/>
</dbReference>
<comment type="caution">
    <text evidence="2">The sequence shown here is derived from an EMBL/GenBank/DDBJ whole genome shotgun (WGS) entry which is preliminary data.</text>
</comment>
<protein>
    <submittedName>
        <fullName evidence="2">YlmC/YmxH family sporulation protein</fullName>
    </submittedName>
</protein>
<dbReference type="InterPro" id="IPR011033">
    <property type="entry name" value="PRC_barrel-like_sf"/>
</dbReference>
<evidence type="ECO:0000313" key="2">
    <source>
        <dbReference type="EMBL" id="HIU49205.1"/>
    </source>
</evidence>
<evidence type="ECO:0000259" key="1">
    <source>
        <dbReference type="Pfam" id="PF05239"/>
    </source>
</evidence>
<dbReference type="AlphaFoldDB" id="A0A9D1S705"/>
<dbReference type="NCBIfam" id="TIGR02888">
    <property type="entry name" value="spore_YlmC_YmxH"/>
    <property type="match status" value="1"/>
</dbReference>
<reference evidence="2" key="1">
    <citation type="submission" date="2020-10" db="EMBL/GenBank/DDBJ databases">
        <authorList>
            <person name="Gilroy R."/>
        </authorList>
    </citation>
    <scope>NUCLEOTIDE SEQUENCE</scope>
    <source>
        <strain evidence="2">ChiSjej4B22-9803</strain>
    </source>
</reference>